<evidence type="ECO:0000256" key="2">
    <source>
        <dbReference type="ARBA" id="ARBA00007236"/>
    </source>
</evidence>
<dbReference type="GO" id="GO:0005125">
    <property type="term" value="F:cytokine activity"/>
    <property type="evidence" value="ECO:0007669"/>
    <property type="project" value="InterPro"/>
</dbReference>
<comment type="subcellular location">
    <subcellularLocation>
        <location evidence="1">Secreted</location>
    </subcellularLocation>
</comment>
<organism evidence="5 6">
    <name type="scientific">Littorina saxatilis</name>
    <dbReference type="NCBI Taxonomy" id="31220"/>
    <lineage>
        <taxon>Eukaryota</taxon>
        <taxon>Metazoa</taxon>
        <taxon>Spiralia</taxon>
        <taxon>Lophotrochozoa</taxon>
        <taxon>Mollusca</taxon>
        <taxon>Gastropoda</taxon>
        <taxon>Caenogastropoda</taxon>
        <taxon>Littorinimorpha</taxon>
        <taxon>Littorinoidea</taxon>
        <taxon>Littorinidae</taxon>
        <taxon>Littorina</taxon>
    </lineage>
</organism>
<dbReference type="GO" id="GO:0005576">
    <property type="term" value="C:extracellular region"/>
    <property type="evidence" value="ECO:0007669"/>
    <property type="project" value="UniProtKB-SubCell"/>
</dbReference>
<evidence type="ECO:0000256" key="3">
    <source>
        <dbReference type="ARBA" id="ARBA00022525"/>
    </source>
</evidence>
<dbReference type="Proteomes" id="UP001374579">
    <property type="component" value="Unassembled WGS sequence"/>
</dbReference>
<proteinExistence type="inferred from homology"/>
<dbReference type="InterPro" id="IPR010345">
    <property type="entry name" value="IL-17_fam"/>
</dbReference>
<evidence type="ECO:0000256" key="4">
    <source>
        <dbReference type="ARBA" id="ARBA00022729"/>
    </source>
</evidence>
<sequence length="95" mass="10778">MTWKFNYDQNRIPQTMVEGECPACSSCSQLVSGASNLGCEPIKHYTKVLRRKRNCHSETHNYVYVEVWEPFIVGCSCRTASRAASDPNDTHNPPQ</sequence>
<dbReference type="Gene3D" id="2.10.90.10">
    <property type="entry name" value="Cystine-knot cytokines"/>
    <property type="match status" value="1"/>
</dbReference>
<comment type="caution">
    <text evidence="5">The sequence shown here is derived from an EMBL/GenBank/DDBJ whole genome shotgun (WGS) entry which is preliminary data.</text>
</comment>
<name>A0AAN9AZB8_9CAEN</name>
<evidence type="ECO:0000313" key="5">
    <source>
        <dbReference type="EMBL" id="KAK7096135.1"/>
    </source>
</evidence>
<dbReference type="InterPro" id="IPR029034">
    <property type="entry name" value="Cystine-knot_cytokine"/>
</dbReference>
<evidence type="ECO:0000256" key="1">
    <source>
        <dbReference type="ARBA" id="ARBA00004613"/>
    </source>
</evidence>
<comment type="similarity">
    <text evidence="2">Belongs to the IL-17 family.</text>
</comment>
<reference evidence="5 6" key="1">
    <citation type="submission" date="2024-02" db="EMBL/GenBank/DDBJ databases">
        <title>Chromosome-scale genome assembly of the rough periwinkle Littorina saxatilis.</title>
        <authorList>
            <person name="De Jode A."/>
            <person name="Faria R."/>
            <person name="Formenti G."/>
            <person name="Sims Y."/>
            <person name="Smith T.P."/>
            <person name="Tracey A."/>
            <person name="Wood J.M.D."/>
            <person name="Zagrodzka Z.B."/>
            <person name="Johannesson K."/>
            <person name="Butlin R.K."/>
            <person name="Leder E.H."/>
        </authorList>
    </citation>
    <scope>NUCLEOTIDE SEQUENCE [LARGE SCALE GENOMIC DNA]</scope>
    <source>
        <strain evidence="5">Snail1</strain>
        <tissue evidence="5">Muscle</tissue>
    </source>
</reference>
<keyword evidence="6" id="KW-1185">Reference proteome</keyword>
<gene>
    <name evidence="5" type="ORF">V1264_005470</name>
</gene>
<dbReference type="EMBL" id="JBAMIC010000014">
    <property type="protein sequence ID" value="KAK7096135.1"/>
    <property type="molecule type" value="Genomic_DNA"/>
</dbReference>
<evidence type="ECO:0000313" key="6">
    <source>
        <dbReference type="Proteomes" id="UP001374579"/>
    </source>
</evidence>
<dbReference type="AlphaFoldDB" id="A0AAN9AZB8"/>
<protein>
    <submittedName>
        <fullName evidence="5">Uncharacterized protein</fullName>
    </submittedName>
</protein>
<accession>A0AAN9AZB8</accession>
<keyword evidence="3" id="KW-0964">Secreted</keyword>
<dbReference type="Pfam" id="PF06083">
    <property type="entry name" value="IL17"/>
    <property type="match status" value="1"/>
</dbReference>
<dbReference type="SUPFAM" id="SSF57501">
    <property type="entry name" value="Cystine-knot cytokines"/>
    <property type="match status" value="1"/>
</dbReference>
<keyword evidence="4" id="KW-0732">Signal</keyword>